<name>A0ABX8S802_9ACTN</name>
<dbReference type="Pfam" id="PF26136">
    <property type="entry name" value="SCO6045_C"/>
    <property type="match status" value="1"/>
</dbReference>
<evidence type="ECO:0000259" key="1">
    <source>
        <dbReference type="Pfam" id="PF26136"/>
    </source>
</evidence>
<feature type="domain" description="SCO6045-like C-terminal" evidence="1">
    <location>
        <begin position="4"/>
        <end position="86"/>
    </location>
</feature>
<dbReference type="InterPro" id="IPR058711">
    <property type="entry name" value="SCO6045-like_C"/>
</dbReference>
<evidence type="ECO:0000313" key="3">
    <source>
        <dbReference type="Proteomes" id="UP000887023"/>
    </source>
</evidence>
<proteinExistence type="predicted"/>
<sequence>MSLAQEQAALVRALVADGPVPPGFDAADLAVTARALLHKRADEVAQRYPMLVAALGADYLPTFTAWAAGRPKTSTAADGRAFAAHAGVRLRRRSRLFRRRG</sequence>
<reference evidence="2" key="1">
    <citation type="submission" date="2021-07" db="EMBL/GenBank/DDBJ databases">
        <title>Candidatus Kaistella beijingensis sp. nov. isolated from a municipal wastewater treatment plant is involved in sludge foaming.</title>
        <authorList>
            <person name="Song Y."/>
            <person name="Liu S.-J."/>
        </authorList>
    </citation>
    <scope>NUCLEOTIDE SEQUENCE</scope>
    <source>
        <strain evidence="2">DSM 43998</strain>
    </source>
</reference>
<dbReference type="Proteomes" id="UP000887023">
    <property type="component" value="Chromosome"/>
</dbReference>
<dbReference type="EMBL" id="CP079105">
    <property type="protein sequence ID" value="QXQ13888.1"/>
    <property type="molecule type" value="Genomic_DNA"/>
</dbReference>
<protein>
    <recommendedName>
        <fullName evidence="1">SCO6045-like C-terminal domain-containing protein</fullName>
    </recommendedName>
</protein>
<accession>A0ABX8S802</accession>
<evidence type="ECO:0000313" key="2">
    <source>
        <dbReference type="EMBL" id="QXQ13888.1"/>
    </source>
</evidence>
<keyword evidence="3" id="KW-1185">Reference proteome</keyword>
<gene>
    <name evidence="2" type="ORF">KV203_19320</name>
</gene>
<dbReference type="RefSeq" id="WP_066473352.1">
    <property type="nucleotide sequence ID" value="NZ_CBCRUZ010000006.1"/>
</dbReference>
<organism evidence="2 3">
    <name type="scientific">Skermania pinensis</name>
    <dbReference type="NCBI Taxonomy" id="39122"/>
    <lineage>
        <taxon>Bacteria</taxon>
        <taxon>Bacillati</taxon>
        <taxon>Actinomycetota</taxon>
        <taxon>Actinomycetes</taxon>
        <taxon>Mycobacteriales</taxon>
        <taxon>Gordoniaceae</taxon>
        <taxon>Skermania</taxon>
    </lineage>
</organism>